<evidence type="ECO:0000256" key="3">
    <source>
        <dbReference type="ARBA" id="ARBA00023295"/>
    </source>
</evidence>
<dbReference type="GO" id="GO:0005737">
    <property type="term" value="C:cytoplasm"/>
    <property type="evidence" value="ECO:0007669"/>
    <property type="project" value="TreeGrafter"/>
</dbReference>
<accession>A0A3P7EID4</accession>
<dbReference type="InterPro" id="IPR002241">
    <property type="entry name" value="Glyco_hydro_27"/>
</dbReference>
<dbReference type="EMBL" id="UYWX01002583">
    <property type="protein sequence ID" value="VDM22810.1"/>
    <property type="molecule type" value="Genomic_DNA"/>
</dbReference>
<keyword evidence="6" id="KW-1185">Reference proteome</keyword>
<comment type="subunit">
    <text evidence="4">Homodimer.</text>
</comment>
<reference evidence="5 6" key="1">
    <citation type="submission" date="2018-11" db="EMBL/GenBank/DDBJ databases">
        <authorList>
            <consortium name="Pathogen Informatics"/>
        </authorList>
    </citation>
    <scope>NUCLEOTIDE SEQUENCE [LARGE SCALE GENOMIC DNA]</scope>
</reference>
<comment type="similarity">
    <text evidence="1 4">Belongs to the glycosyl hydrolase 27 family.</text>
</comment>
<dbReference type="Gene3D" id="3.20.20.70">
    <property type="entry name" value="Aldolase class I"/>
    <property type="match status" value="1"/>
</dbReference>
<organism evidence="5 6">
    <name type="scientific">Hydatigena taeniaeformis</name>
    <name type="common">Feline tapeworm</name>
    <name type="synonym">Taenia taeniaeformis</name>
    <dbReference type="NCBI Taxonomy" id="6205"/>
    <lineage>
        <taxon>Eukaryota</taxon>
        <taxon>Metazoa</taxon>
        <taxon>Spiralia</taxon>
        <taxon>Lophotrochozoa</taxon>
        <taxon>Platyhelminthes</taxon>
        <taxon>Cestoda</taxon>
        <taxon>Eucestoda</taxon>
        <taxon>Cyclophyllidea</taxon>
        <taxon>Taeniidae</taxon>
        <taxon>Hydatigera</taxon>
    </lineage>
</organism>
<name>A0A3P7EID4_HYDTA</name>
<dbReference type="InterPro" id="IPR017853">
    <property type="entry name" value="GH"/>
</dbReference>
<keyword evidence="3 4" id="KW-0326">Glycosidase</keyword>
<dbReference type="InterPro" id="IPR013785">
    <property type="entry name" value="Aldolase_TIM"/>
</dbReference>
<evidence type="ECO:0000313" key="5">
    <source>
        <dbReference type="EMBL" id="VDM22810.1"/>
    </source>
</evidence>
<keyword evidence="2 4" id="KW-0378">Hydrolase</keyword>
<evidence type="ECO:0000256" key="1">
    <source>
        <dbReference type="ARBA" id="ARBA00009743"/>
    </source>
</evidence>
<evidence type="ECO:0000256" key="2">
    <source>
        <dbReference type="ARBA" id="ARBA00022801"/>
    </source>
</evidence>
<dbReference type="SUPFAM" id="SSF51445">
    <property type="entry name" value="(Trans)glycosidases"/>
    <property type="match status" value="1"/>
</dbReference>
<evidence type="ECO:0000313" key="6">
    <source>
        <dbReference type="Proteomes" id="UP000274429"/>
    </source>
</evidence>
<dbReference type="PANTHER" id="PTHR11452:SF83">
    <property type="entry name" value="ALPHA-GALACTOSIDASE"/>
    <property type="match status" value="1"/>
</dbReference>
<dbReference type="OrthoDB" id="5795902at2759"/>
<dbReference type="PRINTS" id="PR00740">
    <property type="entry name" value="GLHYDRLASE27"/>
</dbReference>
<proteinExistence type="inferred from homology"/>
<dbReference type="AlphaFoldDB" id="A0A3P7EID4"/>
<sequence length="152" mass="16593">MYVEAGVVGGMKWLSDVVHSLGLKFGIYLDFGTKTCAGFPGSLDYLEVDAATMVDWGVDYIKMDGCCSGLEVGKQFLSDSNGGLVLSFLHLRTESLKRIVLSLKDADILIVGLFNLTNAFSGIDVFIINTTEPFMVRVNPSWIAMPIMQLLS</sequence>
<dbReference type="GO" id="GO:0016139">
    <property type="term" value="P:glycoside catabolic process"/>
    <property type="evidence" value="ECO:0007669"/>
    <property type="project" value="TreeGrafter"/>
</dbReference>
<dbReference type="GO" id="GO:0009311">
    <property type="term" value="P:oligosaccharide metabolic process"/>
    <property type="evidence" value="ECO:0007669"/>
    <property type="project" value="TreeGrafter"/>
</dbReference>
<keyword evidence="4" id="KW-1015">Disulfide bond</keyword>
<dbReference type="GO" id="GO:0004557">
    <property type="term" value="F:alpha-galactosidase activity"/>
    <property type="evidence" value="ECO:0007669"/>
    <property type="project" value="TreeGrafter"/>
</dbReference>
<dbReference type="Proteomes" id="UP000274429">
    <property type="component" value="Unassembled WGS sequence"/>
</dbReference>
<evidence type="ECO:0000256" key="4">
    <source>
        <dbReference type="RuleBase" id="RU361168"/>
    </source>
</evidence>
<dbReference type="Pfam" id="PF16499">
    <property type="entry name" value="Melibiase_2"/>
    <property type="match status" value="1"/>
</dbReference>
<dbReference type="PANTHER" id="PTHR11452">
    <property type="entry name" value="ALPHA-GALACTOSIDASE/ALPHA-N-ACETYLGALACTOSAMINIDASE"/>
    <property type="match status" value="1"/>
</dbReference>
<gene>
    <name evidence="5" type="ORF">TTAC_LOCUS3527</name>
</gene>
<dbReference type="EC" id="3.2.1.-" evidence="4"/>
<protein>
    <recommendedName>
        <fullName evidence="4">Alpha-galactosidase</fullName>
        <ecNumber evidence="4">3.2.1.-</ecNumber>
    </recommendedName>
</protein>